<organism evidence="1 2">
    <name type="scientific">Hoylesella loescheii DSM 19665 = JCM 12249 = ATCC 15930</name>
    <dbReference type="NCBI Taxonomy" id="1122985"/>
    <lineage>
        <taxon>Bacteria</taxon>
        <taxon>Pseudomonadati</taxon>
        <taxon>Bacteroidota</taxon>
        <taxon>Bacteroidia</taxon>
        <taxon>Bacteroidales</taxon>
        <taxon>Prevotellaceae</taxon>
        <taxon>Hoylesella</taxon>
    </lineage>
</organism>
<evidence type="ECO:0000313" key="2">
    <source>
        <dbReference type="Proteomes" id="UP000027442"/>
    </source>
</evidence>
<dbReference type="Proteomes" id="UP000027442">
    <property type="component" value="Unassembled WGS sequence"/>
</dbReference>
<protein>
    <submittedName>
        <fullName evidence="1">Uncharacterized protein</fullName>
    </submittedName>
</protein>
<evidence type="ECO:0000313" key="1">
    <source>
        <dbReference type="EMBL" id="KDR52028.1"/>
    </source>
</evidence>
<accession>A0A069QGN7</accession>
<dbReference type="AlphaFoldDB" id="A0A069QGN7"/>
<proteinExistence type="predicted"/>
<dbReference type="PATRIC" id="fig|1122985.7.peg.1976"/>
<gene>
    <name evidence="1" type="ORF">HMPREF1991_01903</name>
</gene>
<dbReference type="EMBL" id="JNGW01000080">
    <property type="protein sequence ID" value="KDR52028.1"/>
    <property type="molecule type" value="Genomic_DNA"/>
</dbReference>
<reference evidence="1 2" key="1">
    <citation type="submission" date="2013-08" db="EMBL/GenBank/DDBJ databases">
        <authorList>
            <person name="Weinstock G."/>
            <person name="Sodergren E."/>
            <person name="Wylie T."/>
            <person name="Fulton L."/>
            <person name="Fulton R."/>
            <person name="Fronick C."/>
            <person name="O'Laughlin M."/>
            <person name="Godfrey J."/>
            <person name="Miner T."/>
            <person name="Herter B."/>
            <person name="Appelbaum E."/>
            <person name="Cordes M."/>
            <person name="Lek S."/>
            <person name="Wollam A."/>
            <person name="Pepin K.H."/>
            <person name="Palsikar V.B."/>
            <person name="Mitreva M."/>
            <person name="Wilson R.K."/>
        </authorList>
    </citation>
    <scope>NUCLEOTIDE SEQUENCE [LARGE SCALE GENOMIC DNA]</scope>
    <source>
        <strain evidence="1 2">ATCC 15930</strain>
    </source>
</reference>
<comment type="caution">
    <text evidence="1">The sequence shown here is derived from an EMBL/GenBank/DDBJ whole genome shotgun (WGS) entry which is preliminary data.</text>
</comment>
<name>A0A069QGN7_HOYLO</name>
<keyword evidence="2" id="KW-1185">Reference proteome</keyword>
<sequence length="41" mass="4635">MILLTAITPKCTAFRAFLKCPTKDFTNDKPMNLKAQETFEG</sequence>
<dbReference type="HOGENOM" id="CLU_3274839_0_0_10"/>